<dbReference type="SMART" id="SM00176">
    <property type="entry name" value="RAN"/>
    <property type="match status" value="1"/>
</dbReference>
<accession>A0ABQ8U575</accession>
<dbReference type="SUPFAM" id="SSF52540">
    <property type="entry name" value="P-loop containing nucleoside triphosphate hydrolases"/>
    <property type="match status" value="1"/>
</dbReference>
<reference evidence="5" key="1">
    <citation type="journal article" date="2022" name="bioRxiv">
        <title>Genomics of Preaxostyla Flagellates Illuminates Evolutionary Transitions and the Path Towards Mitochondrial Loss.</title>
        <authorList>
            <person name="Novak L.V.F."/>
            <person name="Treitli S.C."/>
            <person name="Pyrih J."/>
            <person name="Halakuc P."/>
            <person name="Pipaliya S.V."/>
            <person name="Vacek V."/>
            <person name="Brzon O."/>
            <person name="Soukal P."/>
            <person name="Eme L."/>
            <person name="Dacks J.B."/>
            <person name="Karnkowska A."/>
            <person name="Elias M."/>
            <person name="Hampl V."/>
        </authorList>
    </citation>
    <scope>NUCLEOTIDE SEQUENCE</scope>
    <source>
        <strain evidence="5">RCP-MX</strain>
    </source>
</reference>
<dbReference type="PANTHER" id="PTHR47981:SF39">
    <property type="entry name" value="RAS-RELATED PROTEIN RAB"/>
    <property type="match status" value="1"/>
</dbReference>
<dbReference type="PANTHER" id="PTHR47981">
    <property type="entry name" value="RAB FAMILY"/>
    <property type="match status" value="1"/>
</dbReference>
<dbReference type="SMART" id="SM00173">
    <property type="entry name" value="RAS"/>
    <property type="match status" value="1"/>
</dbReference>
<comment type="similarity">
    <text evidence="1">Belongs to the small GTPase superfamily. Rab family.</text>
</comment>
<dbReference type="PROSITE" id="PS51419">
    <property type="entry name" value="RAB"/>
    <property type="match status" value="1"/>
</dbReference>
<evidence type="ECO:0000256" key="3">
    <source>
        <dbReference type="ARBA" id="ARBA00023134"/>
    </source>
</evidence>
<dbReference type="EMBL" id="JAPMOS010000151">
    <property type="protein sequence ID" value="KAJ4454497.1"/>
    <property type="molecule type" value="Genomic_DNA"/>
</dbReference>
<feature type="compositionally biased region" description="Low complexity" evidence="4">
    <location>
        <begin position="197"/>
        <end position="218"/>
    </location>
</feature>
<sequence length="298" mass="32235">MSSPAPAKEKATLLKIVVLGTRATGKTAFIQRYVNNSFMTEYKATIGVDFAYKQIMVDGKPVHLQLWDVSGDERFGNLTSVYFRHAVGAFVTYDLSEPGTMESVARWKEELDQKAGQIPAILLANKCDLNPDGVLPTDQELRDLNFSGCFKTSAKENIGVEDAVLALVRESLKFHEAQQSGPANSPSPAAQTVSVEAPVTPAPSASPAGAAPAGGADKPAGENAAPAMRPLGPYWGLKMGHRGGSNRETDTLSVSGGKELKKQAWRDHRKYNTWFQRHSDLCGHCRGRQPPATELEGR</sequence>
<gene>
    <name evidence="5" type="ORF">PAPYR_10759</name>
</gene>
<evidence type="ECO:0000256" key="4">
    <source>
        <dbReference type="SAM" id="MobiDB-lite"/>
    </source>
</evidence>
<keyword evidence="2" id="KW-0547">Nucleotide-binding</keyword>
<dbReference type="Pfam" id="PF00071">
    <property type="entry name" value="Ras"/>
    <property type="match status" value="1"/>
</dbReference>
<dbReference type="PROSITE" id="PS51421">
    <property type="entry name" value="RAS"/>
    <property type="match status" value="1"/>
</dbReference>
<dbReference type="Proteomes" id="UP001141327">
    <property type="component" value="Unassembled WGS sequence"/>
</dbReference>
<evidence type="ECO:0000256" key="2">
    <source>
        <dbReference type="ARBA" id="ARBA00022741"/>
    </source>
</evidence>
<name>A0ABQ8U575_9EUKA</name>
<dbReference type="InterPro" id="IPR001806">
    <property type="entry name" value="Small_GTPase"/>
</dbReference>
<organism evidence="5 6">
    <name type="scientific">Paratrimastix pyriformis</name>
    <dbReference type="NCBI Taxonomy" id="342808"/>
    <lineage>
        <taxon>Eukaryota</taxon>
        <taxon>Metamonada</taxon>
        <taxon>Preaxostyla</taxon>
        <taxon>Paratrimastigidae</taxon>
        <taxon>Paratrimastix</taxon>
    </lineage>
</organism>
<proteinExistence type="inferred from homology"/>
<dbReference type="NCBIfam" id="TIGR00231">
    <property type="entry name" value="small_GTP"/>
    <property type="match status" value="1"/>
</dbReference>
<evidence type="ECO:0000313" key="6">
    <source>
        <dbReference type="Proteomes" id="UP001141327"/>
    </source>
</evidence>
<feature type="region of interest" description="Disordered" evidence="4">
    <location>
        <begin position="177"/>
        <end position="228"/>
    </location>
</feature>
<dbReference type="SMART" id="SM00174">
    <property type="entry name" value="RHO"/>
    <property type="match status" value="1"/>
</dbReference>
<dbReference type="Gene3D" id="3.40.50.300">
    <property type="entry name" value="P-loop containing nucleotide triphosphate hydrolases"/>
    <property type="match status" value="1"/>
</dbReference>
<keyword evidence="6" id="KW-1185">Reference proteome</keyword>
<feature type="compositionally biased region" description="Polar residues" evidence="4">
    <location>
        <begin position="177"/>
        <end position="194"/>
    </location>
</feature>
<dbReference type="SMART" id="SM00175">
    <property type="entry name" value="RAB"/>
    <property type="match status" value="1"/>
</dbReference>
<evidence type="ECO:0000256" key="1">
    <source>
        <dbReference type="ARBA" id="ARBA00006270"/>
    </source>
</evidence>
<dbReference type="InterPro" id="IPR005225">
    <property type="entry name" value="Small_GTP-bd"/>
</dbReference>
<comment type="caution">
    <text evidence="5">The sequence shown here is derived from an EMBL/GenBank/DDBJ whole genome shotgun (WGS) entry which is preliminary data.</text>
</comment>
<evidence type="ECO:0000313" key="5">
    <source>
        <dbReference type="EMBL" id="KAJ4454497.1"/>
    </source>
</evidence>
<dbReference type="InterPro" id="IPR027417">
    <property type="entry name" value="P-loop_NTPase"/>
</dbReference>
<dbReference type="PRINTS" id="PR00449">
    <property type="entry name" value="RASTRNSFRMNG"/>
</dbReference>
<keyword evidence="3" id="KW-0342">GTP-binding</keyword>
<protein>
    <submittedName>
        <fullName evidence="5">Ras-related protein Rab-32</fullName>
    </submittedName>
</protein>